<dbReference type="OrthoDB" id="73614at2759"/>
<feature type="transmembrane region" description="Helical" evidence="8">
    <location>
        <begin position="64"/>
        <end position="86"/>
    </location>
</feature>
<feature type="transmembrane region" description="Helical" evidence="8">
    <location>
        <begin position="98"/>
        <end position="118"/>
    </location>
</feature>
<dbReference type="OMA" id="IAAIVWK"/>
<dbReference type="PANTHER" id="PTHR23137:SF6">
    <property type="entry name" value="VESICLE TRANSPORT PROTEIN"/>
    <property type="match status" value="1"/>
</dbReference>
<dbReference type="InterPro" id="IPR011691">
    <property type="entry name" value="Vesicle_transpt_SFT2"/>
</dbReference>
<evidence type="ECO:0000313" key="10">
    <source>
        <dbReference type="Proteomes" id="UP000009131"/>
    </source>
</evidence>
<evidence type="ECO:0000313" key="9">
    <source>
        <dbReference type="EMBL" id="GAA95439.1"/>
    </source>
</evidence>
<dbReference type="Proteomes" id="UP000009131">
    <property type="component" value="Unassembled WGS sequence"/>
</dbReference>
<keyword evidence="8" id="KW-0333">Golgi apparatus</keyword>
<evidence type="ECO:0000256" key="2">
    <source>
        <dbReference type="ARBA" id="ARBA00022448"/>
    </source>
</evidence>
<dbReference type="PANTHER" id="PTHR23137">
    <property type="entry name" value="VESICLE TRANSPORT PROTEIN-RELATED"/>
    <property type="match status" value="1"/>
</dbReference>
<evidence type="ECO:0000256" key="1">
    <source>
        <dbReference type="ARBA" id="ARBA00004141"/>
    </source>
</evidence>
<protein>
    <recommendedName>
        <fullName evidence="8">Protein transport protein SFT2</fullName>
    </recommendedName>
</protein>
<comment type="caution">
    <text evidence="9">The sequence shown here is derived from an EMBL/GenBank/DDBJ whole genome shotgun (WGS) entry which is preliminary data.</text>
</comment>
<evidence type="ECO:0000256" key="3">
    <source>
        <dbReference type="ARBA" id="ARBA00022692"/>
    </source>
</evidence>
<dbReference type="STRING" id="764103.G7DXX9"/>
<evidence type="ECO:0000256" key="5">
    <source>
        <dbReference type="ARBA" id="ARBA00022989"/>
    </source>
</evidence>
<dbReference type="GO" id="GO:0016192">
    <property type="term" value="P:vesicle-mediated transport"/>
    <property type="evidence" value="ECO:0007669"/>
    <property type="project" value="InterPro"/>
</dbReference>
<dbReference type="InParanoid" id="G7DXX9"/>
<keyword evidence="3 8" id="KW-0812">Transmembrane</keyword>
<dbReference type="Pfam" id="PF04178">
    <property type="entry name" value="Got1"/>
    <property type="match status" value="1"/>
</dbReference>
<dbReference type="AlphaFoldDB" id="G7DXX9"/>
<feature type="transmembrane region" description="Helical" evidence="8">
    <location>
        <begin position="35"/>
        <end position="58"/>
    </location>
</feature>
<dbReference type="InterPro" id="IPR007305">
    <property type="entry name" value="Vesicle_transpt_Got1/SFT2"/>
</dbReference>
<reference evidence="9 10" key="2">
    <citation type="journal article" date="2012" name="Open Biol.">
        <title>Characteristics of nucleosomes and linker DNA regions on the genome of the basidiomycete Mixia osmundae revealed by mono- and dinucleosome mapping.</title>
        <authorList>
            <person name="Nishida H."/>
            <person name="Kondo S."/>
            <person name="Matsumoto T."/>
            <person name="Suzuki Y."/>
            <person name="Yoshikawa H."/>
            <person name="Taylor T.D."/>
            <person name="Sugiyama J."/>
        </authorList>
    </citation>
    <scope>NUCLEOTIDE SEQUENCE [LARGE SCALE GENOMIC DNA]</scope>
    <source>
        <strain evidence="10">CBS 9802 / IAM 14324 / JCM 22182 / KY 12970</strain>
    </source>
</reference>
<comment type="subcellular location">
    <subcellularLocation>
        <location evidence="8">Golgi apparatus membrane</location>
        <topology evidence="8">Multi-pass membrane protein</topology>
    </subcellularLocation>
    <subcellularLocation>
        <location evidence="1">Membrane</location>
        <topology evidence="1">Multi-pass membrane protein</topology>
    </subcellularLocation>
</comment>
<organism evidence="9 10">
    <name type="scientific">Mixia osmundae (strain CBS 9802 / IAM 14324 / JCM 22182 / KY 12970)</name>
    <dbReference type="NCBI Taxonomy" id="764103"/>
    <lineage>
        <taxon>Eukaryota</taxon>
        <taxon>Fungi</taxon>
        <taxon>Dikarya</taxon>
        <taxon>Basidiomycota</taxon>
        <taxon>Pucciniomycotina</taxon>
        <taxon>Mixiomycetes</taxon>
        <taxon>Mixiales</taxon>
        <taxon>Mixiaceae</taxon>
        <taxon>Mixia</taxon>
    </lineage>
</organism>
<keyword evidence="2 8" id="KW-0813">Transport</keyword>
<gene>
    <name evidence="9" type="primary">Mo02093</name>
    <name evidence="9" type="ORF">E5Q_02093</name>
</gene>
<evidence type="ECO:0000256" key="7">
    <source>
        <dbReference type="ARBA" id="ARBA00025800"/>
    </source>
</evidence>
<dbReference type="HOGENOM" id="CLU_099529_2_0_1"/>
<sequence>MPWVNLDTNALKSSTLFEEGSGSFKFLDLTRQQRLIGFCACLAGGFAISLVGAVLFTFGQITSFALLYVIGIVVSLVGTGFLIGFFKQLKLMFKPERIGAALIFLGSIAMVFVSAFILHNDLLVIIFAIVSYVAYIWYALSYIPYARGMASKIVHSIV</sequence>
<comment type="similarity">
    <text evidence="7 8">Belongs to the SFT2 family.</text>
</comment>
<feature type="transmembrane region" description="Helical" evidence="8">
    <location>
        <begin position="124"/>
        <end position="143"/>
    </location>
</feature>
<name>G7DXX9_MIXOS</name>
<proteinExistence type="inferred from homology"/>
<accession>G7DXX9</accession>
<dbReference type="EMBL" id="BABT02000062">
    <property type="protein sequence ID" value="GAA95439.1"/>
    <property type="molecule type" value="Genomic_DNA"/>
</dbReference>
<keyword evidence="5 8" id="KW-1133">Transmembrane helix</keyword>
<dbReference type="eggNOG" id="KOG2887">
    <property type="taxonomic scope" value="Eukaryota"/>
</dbReference>
<reference evidence="9 10" key="1">
    <citation type="journal article" date="2011" name="J. Gen. Appl. Microbiol.">
        <title>Draft genome sequencing of the enigmatic basidiomycete Mixia osmundae.</title>
        <authorList>
            <person name="Nishida H."/>
            <person name="Nagatsuka Y."/>
            <person name="Sugiyama J."/>
        </authorList>
    </citation>
    <scope>NUCLEOTIDE SEQUENCE [LARGE SCALE GENOMIC DNA]</scope>
    <source>
        <strain evidence="10">CBS 9802 / IAM 14324 / JCM 22182 / KY 12970</strain>
    </source>
</reference>
<comment type="function">
    <text evidence="8">Nonessential protein required for the fusion of transport vesicles derived from the endocytic pathway with the Golgi complex.</text>
</comment>
<evidence type="ECO:0000256" key="8">
    <source>
        <dbReference type="RuleBase" id="RU363111"/>
    </source>
</evidence>
<keyword evidence="4 8" id="KW-0653">Protein transport</keyword>
<dbReference type="GO" id="GO:0000139">
    <property type="term" value="C:Golgi membrane"/>
    <property type="evidence" value="ECO:0007669"/>
    <property type="project" value="UniProtKB-SubCell"/>
</dbReference>
<keyword evidence="6 8" id="KW-0472">Membrane</keyword>
<evidence type="ECO:0000256" key="4">
    <source>
        <dbReference type="ARBA" id="ARBA00022927"/>
    </source>
</evidence>
<dbReference type="GO" id="GO:0015031">
    <property type="term" value="P:protein transport"/>
    <property type="evidence" value="ECO:0007669"/>
    <property type="project" value="UniProtKB-KW"/>
</dbReference>
<evidence type="ECO:0000256" key="6">
    <source>
        <dbReference type="ARBA" id="ARBA00023136"/>
    </source>
</evidence>
<keyword evidence="10" id="KW-1185">Reference proteome</keyword>
<dbReference type="RefSeq" id="XP_014569957.1">
    <property type="nucleotide sequence ID" value="XM_014714471.1"/>
</dbReference>